<keyword evidence="8 17" id="KW-0808">Transferase</keyword>
<dbReference type="PIRSF" id="PIRSF000521">
    <property type="entry name" value="Transaminase_4ab_Lys_Orn"/>
    <property type="match status" value="1"/>
</dbReference>
<dbReference type="EC" id="2.6.1.22" evidence="5"/>
<evidence type="ECO:0000256" key="1">
    <source>
        <dbReference type="ARBA" id="ARBA00001750"/>
    </source>
</evidence>
<comment type="caution">
    <text evidence="17">The sequence shown here is derived from an EMBL/GenBank/DDBJ whole genome shotgun (WGS) entry which is preliminary data.</text>
</comment>
<dbReference type="RefSeq" id="WP_367917962.1">
    <property type="nucleotide sequence ID" value="NZ_BAABAC010000006.1"/>
</dbReference>
<dbReference type="PANTHER" id="PTHR11986">
    <property type="entry name" value="AMINOTRANSFERASE CLASS III"/>
    <property type="match status" value="1"/>
</dbReference>
<accession>A0ABW3W1U7</accession>
<dbReference type="EMBL" id="JBHTLX010000016">
    <property type="protein sequence ID" value="MFD1248450.1"/>
    <property type="molecule type" value="Genomic_DNA"/>
</dbReference>
<evidence type="ECO:0000256" key="8">
    <source>
        <dbReference type="ARBA" id="ARBA00022679"/>
    </source>
</evidence>
<evidence type="ECO:0000256" key="2">
    <source>
        <dbReference type="ARBA" id="ARBA00001933"/>
    </source>
</evidence>
<dbReference type="Proteomes" id="UP001597229">
    <property type="component" value="Unassembled WGS sequence"/>
</dbReference>
<sequence length="447" mass="46662">MSQQPTGGPSITQERRLVTEIPGPRSQELAARKAKAVASGVAVGLPVQIVAAGGGILVDADGNQLIDLGSGIAVTTVGNSAPRVVEAVTRQVAEFTHTCFMVTPYEGYVAVAEKLNELTPGTHEKRSALFNSGAEAVENAVKIARSATGKQSVVVFDHAYHGRTNLTMAMTAKNMPYKKGFGPFASEVYRAPLSYPFRDGGLDGAEAARKAIDVIEKQVGADNLAAIVIEPIQGEGGFIVPADGFLPALVSWCRENNVVFVADEVQTGFARTGELFACDHEGVVPDLIVTAKGIAGGLPLAAVTGRAELMDAAHAGGLGGTYGGNPLACAAALAVIETIEAEGLVDRARTIGKTMIERLSALKDADPRIGEVRGRGAMIAVELVKPGTDEPDADLTKRVAAAANAQGMVVLTCGTYGNVLRFLPPLSMPDHLLDEALDILTQVFREN</sequence>
<reference evidence="18" key="1">
    <citation type="journal article" date="2019" name="Int. J. Syst. Evol. Microbiol.">
        <title>The Global Catalogue of Microorganisms (GCM) 10K type strain sequencing project: providing services to taxonomists for standard genome sequencing and annotation.</title>
        <authorList>
            <consortium name="The Broad Institute Genomics Platform"/>
            <consortium name="The Broad Institute Genome Sequencing Center for Infectious Disease"/>
            <person name="Wu L."/>
            <person name="Ma J."/>
        </authorList>
    </citation>
    <scope>NUCLEOTIDE SEQUENCE [LARGE SCALE GENOMIC DNA]</scope>
    <source>
        <strain evidence="18">CCUG 52478</strain>
    </source>
</reference>
<organism evidence="17 18">
    <name type="scientific">Nocardioides ginsengisoli</name>
    <dbReference type="NCBI Taxonomy" id="363868"/>
    <lineage>
        <taxon>Bacteria</taxon>
        <taxon>Bacillati</taxon>
        <taxon>Actinomycetota</taxon>
        <taxon>Actinomycetes</taxon>
        <taxon>Propionibacteriales</taxon>
        <taxon>Nocardioidaceae</taxon>
        <taxon>Nocardioides</taxon>
    </lineage>
</organism>
<dbReference type="Gene3D" id="3.40.640.10">
    <property type="entry name" value="Type I PLP-dependent aspartate aminotransferase-like (Major domain)"/>
    <property type="match status" value="1"/>
</dbReference>
<evidence type="ECO:0000256" key="16">
    <source>
        <dbReference type="RuleBase" id="RU003560"/>
    </source>
</evidence>
<dbReference type="GO" id="GO:0034386">
    <property type="term" value="F:4-aminobutyrate:2-oxoglutarate transaminase activity"/>
    <property type="evidence" value="ECO:0007669"/>
    <property type="project" value="UniProtKB-EC"/>
</dbReference>
<dbReference type="Gene3D" id="3.90.1150.10">
    <property type="entry name" value="Aspartate Aminotransferase, domain 1"/>
    <property type="match status" value="1"/>
</dbReference>
<dbReference type="InterPro" id="IPR015424">
    <property type="entry name" value="PyrdxlP-dep_Trfase"/>
</dbReference>
<evidence type="ECO:0000313" key="18">
    <source>
        <dbReference type="Proteomes" id="UP001597229"/>
    </source>
</evidence>
<keyword evidence="18" id="KW-1185">Reference proteome</keyword>
<evidence type="ECO:0000256" key="12">
    <source>
        <dbReference type="ARBA" id="ARBA00030857"/>
    </source>
</evidence>
<evidence type="ECO:0000256" key="7">
    <source>
        <dbReference type="ARBA" id="ARBA00022576"/>
    </source>
</evidence>
<dbReference type="InterPro" id="IPR005814">
    <property type="entry name" value="Aminotrans_3"/>
</dbReference>
<dbReference type="InterPro" id="IPR049704">
    <property type="entry name" value="Aminotrans_3_PPA_site"/>
</dbReference>
<comment type="catalytic activity">
    <reaction evidence="14">
        <text>4-aminobutanoate + 2-oxoglutarate = succinate semialdehyde + L-glutamate</text>
        <dbReference type="Rhea" id="RHEA:23352"/>
        <dbReference type="ChEBI" id="CHEBI:16810"/>
        <dbReference type="ChEBI" id="CHEBI:29985"/>
        <dbReference type="ChEBI" id="CHEBI:57706"/>
        <dbReference type="ChEBI" id="CHEBI:59888"/>
        <dbReference type="EC" id="2.6.1.19"/>
    </reaction>
</comment>
<keyword evidence="7 17" id="KW-0032">Aminotransferase</keyword>
<evidence type="ECO:0000256" key="4">
    <source>
        <dbReference type="ARBA" id="ARBA00008954"/>
    </source>
</evidence>
<keyword evidence="9 16" id="KW-0663">Pyridoxal phosphate</keyword>
<proteinExistence type="inferred from homology"/>
<dbReference type="Pfam" id="PF00202">
    <property type="entry name" value="Aminotran_3"/>
    <property type="match status" value="1"/>
</dbReference>
<dbReference type="EC" id="2.6.1.19" evidence="6"/>
<dbReference type="SUPFAM" id="SSF53383">
    <property type="entry name" value="PLP-dependent transferases"/>
    <property type="match status" value="1"/>
</dbReference>
<evidence type="ECO:0000256" key="10">
    <source>
        <dbReference type="ARBA" id="ARBA00029760"/>
    </source>
</evidence>
<evidence type="ECO:0000256" key="3">
    <source>
        <dbReference type="ARBA" id="ARBA00005176"/>
    </source>
</evidence>
<dbReference type="InterPro" id="IPR015422">
    <property type="entry name" value="PyrdxlP-dep_Trfase_small"/>
</dbReference>
<protein>
    <recommendedName>
        <fullName evidence="12">(S)-3-amino-2-methylpropionate transaminase</fullName>
        <ecNumber evidence="6">2.6.1.19</ecNumber>
        <ecNumber evidence="5">2.6.1.22</ecNumber>
    </recommendedName>
    <alternativeName>
        <fullName evidence="13">GABA aminotransferase</fullName>
    </alternativeName>
    <alternativeName>
        <fullName evidence="11">Gamma-amino-N-butyrate transaminase</fullName>
    </alternativeName>
    <alternativeName>
        <fullName evidence="15">Glutamate:succinic semialdehyde transaminase</fullName>
    </alternativeName>
    <alternativeName>
        <fullName evidence="10">L-AIBAT</fullName>
    </alternativeName>
</protein>
<evidence type="ECO:0000256" key="11">
    <source>
        <dbReference type="ARBA" id="ARBA00030204"/>
    </source>
</evidence>
<name>A0ABW3W1U7_9ACTN</name>
<evidence type="ECO:0000256" key="5">
    <source>
        <dbReference type="ARBA" id="ARBA00012876"/>
    </source>
</evidence>
<evidence type="ECO:0000313" key="17">
    <source>
        <dbReference type="EMBL" id="MFD1248450.1"/>
    </source>
</evidence>
<gene>
    <name evidence="17" type="primary">gabT</name>
    <name evidence="17" type="ORF">ACFQ3F_11695</name>
</gene>
<evidence type="ECO:0000256" key="6">
    <source>
        <dbReference type="ARBA" id="ARBA00012912"/>
    </source>
</evidence>
<dbReference type="NCBIfam" id="NF004714">
    <property type="entry name" value="PRK06058.1"/>
    <property type="match status" value="1"/>
</dbReference>
<comment type="catalytic activity">
    <reaction evidence="1">
        <text>(S)-3-amino-2-methylpropanoate + 2-oxoglutarate = 2-methyl-3-oxopropanoate + L-glutamate</text>
        <dbReference type="Rhea" id="RHEA:13993"/>
        <dbReference type="ChEBI" id="CHEBI:16810"/>
        <dbReference type="ChEBI" id="CHEBI:29985"/>
        <dbReference type="ChEBI" id="CHEBI:57700"/>
        <dbReference type="ChEBI" id="CHEBI:58655"/>
        <dbReference type="EC" id="2.6.1.22"/>
    </reaction>
</comment>
<comment type="pathway">
    <text evidence="3">Amino-acid degradation; 4-aminobutanoate degradation.</text>
</comment>
<dbReference type="InterPro" id="IPR015421">
    <property type="entry name" value="PyrdxlP-dep_Trfase_major"/>
</dbReference>
<dbReference type="CDD" id="cd00610">
    <property type="entry name" value="OAT_like"/>
    <property type="match status" value="1"/>
</dbReference>
<dbReference type="InterPro" id="IPR050103">
    <property type="entry name" value="Class-III_PLP-dep_AT"/>
</dbReference>
<evidence type="ECO:0000256" key="9">
    <source>
        <dbReference type="ARBA" id="ARBA00022898"/>
    </source>
</evidence>
<dbReference type="NCBIfam" id="TIGR00700">
    <property type="entry name" value="GABAtrnsam"/>
    <property type="match status" value="1"/>
</dbReference>
<evidence type="ECO:0000256" key="14">
    <source>
        <dbReference type="ARBA" id="ARBA00048021"/>
    </source>
</evidence>
<comment type="cofactor">
    <cofactor evidence="2">
        <name>pyridoxal 5'-phosphate</name>
        <dbReference type="ChEBI" id="CHEBI:597326"/>
    </cofactor>
</comment>
<dbReference type="PROSITE" id="PS00600">
    <property type="entry name" value="AA_TRANSFER_CLASS_3"/>
    <property type="match status" value="1"/>
</dbReference>
<comment type="similarity">
    <text evidence="4 16">Belongs to the class-III pyridoxal-phosphate-dependent aminotransferase family.</text>
</comment>
<evidence type="ECO:0000256" key="13">
    <source>
        <dbReference type="ARBA" id="ARBA00031787"/>
    </source>
</evidence>
<evidence type="ECO:0000256" key="15">
    <source>
        <dbReference type="ARBA" id="ARBA00050054"/>
    </source>
</evidence>
<dbReference type="InterPro" id="IPR004632">
    <property type="entry name" value="4NH2But_aminotransferase_bac"/>
</dbReference>